<dbReference type="InterPro" id="IPR039910">
    <property type="entry name" value="D15-like"/>
</dbReference>
<dbReference type="RefSeq" id="WP_222578645.1">
    <property type="nucleotide sequence ID" value="NZ_JAHVHU010000004.1"/>
</dbReference>
<dbReference type="Pfam" id="PF01103">
    <property type="entry name" value="Omp85"/>
    <property type="match status" value="1"/>
</dbReference>
<reference evidence="7" key="1">
    <citation type="submission" date="2021-06" db="EMBL/GenBank/DDBJ databases">
        <title>44 bacteria genomes isolated from Dapeng, Shenzhen.</title>
        <authorList>
            <person name="Zheng W."/>
            <person name="Yu S."/>
            <person name="Huang Y."/>
        </authorList>
    </citation>
    <scope>NUCLEOTIDE SEQUENCE</scope>
    <source>
        <strain evidence="7">DP5N28-2</strain>
    </source>
</reference>
<dbReference type="PROSITE" id="PS51257">
    <property type="entry name" value="PROKAR_LIPOPROTEIN"/>
    <property type="match status" value="1"/>
</dbReference>
<dbReference type="Gene3D" id="3.10.20.310">
    <property type="entry name" value="membrane protein fhac"/>
    <property type="match status" value="1"/>
</dbReference>
<comment type="subcellular location">
    <subcellularLocation>
        <location evidence="1">Membrane</location>
    </subcellularLocation>
</comment>
<dbReference type="AlphaFoldDB" id="A0A953HWM3"/>
<keyword evidence="2" id="KW-0812">Transmembrane</keyword>
<evidence type="ECO:0000256" key="1">
    <source>
        <dbReference type="ARBA" id="ARBA00004370"/>
    </source>
</evidence>
<evidence type="ECO:0000256" key="5">
    <source>
        <dbReference type="ARBA" id="ARBA00023237"/>
    </source>
</evidence>
<dbReference type="PANTHER" id="PTHR12815">
    <property type="entry name" value="SORTING AND ASSEMBLY MACHINERY SAMM50 PROTEIN FAMILY MEMBER"/>
    <property type="match status" value="1"/>
</dbReference>
<keyword evidence="3" id="KW-0732">Signal</keyword>
<evidence type="ECO:0000259" key="6">
    <source>
        <dbReference type="Pfam" id="PF01103"/>
    </source>
</evidence>
<gene>
    <name evidence="7" type="ORF">KUV50_03170</name>
</gene>
<sequence>MNNMQIKEIRLISCLLAIPLLFACSVKKFIPEEKTLYTGAQLDLDTMGKVQDYKELSYVLENLIQPGPNSSILGLKPGLYVHFKAERDTGWLYRFLDRKIGEEPVYLSAVNRESVEDLMRNRLENRGHFNSVLTSDIVYSEDKKMASINYHAIVPEYYELETYQLEGDSLTIHQQIRNYQEETVLHKGSRFDLERMKLERQNIDAYLKTRGYYNFNSEFLEFQADTNQYDSRKFDLYLKIKNDVPQKSLFPYRIKKVNVYPNYHIGQDSIPLDTVRFQNKNFIRDELYFKPEKLDPFIKIEKGDYYNSDYAKTTSRRLGSTGAYKFVNIRFDDHDGLGRDSVGELTANIYLSPLTQRAVRAQLQAVTKSNNFSGPSLALTYTNRNLFHGGEILDLTANAGYETQLSRSKEPGLNSLQLSLKGDLVFPRVILPIPINNDWFDYSIPKTRISLGGEYIARTQLFSMSSVTAAYGFFWSGNRFVTHDLNPISITYLNLLKSTSDFEDILDRNPFLQSSFNQQFISGMTYSYTYNGMVDQSQKHQFFLNSSFDVAGNLLSLITGQRTGPPKTFLELEYAQYAKAALDLHYHIKLGRNQKFASRIYAGLGEAYGNSDVLPYNKQFYSGGPYSVRAFNTRKLGPGTYDSEKNQETSATYFDQTGNLRLEANVEYRFPVYSYLHGAVFVDAGNVWITTENEALPGGRFDKNFMNELGIGLGVGLRLDIQSFVIRVDLAAPMHDPGHEPGQRWVYDFEHPVLNLAVGYPF</sequence>
<comment type="caution">
    <text evidence="7">The sequence shown here is derived from an EMBL/GenBank/DDBJ whole genome shotgun (WGS) entry which is preliminary data.</text>
</comment>
<proteinExistence type="predicted"/>
<evidence type="ECO:0000256" key="4">
    <source>
        <dbReference type="ARBA" id="ARBA00023136"/>
    </source>
</evidence>
<dbReference type="PANTHER" id="PTHR12815:SF47">
    <property type="entry name" value="TRANSLOCATION AND ASSEMBLY MODULE SUBUNIT TAMA"/>
    <property type="match status" value="1"/>
</dbReference>
<dbReference type="GO" id="GO:0019867">
    <property type="term" value="C:outer membrane"/>
    <property type="evidence" value="ECO:0007669"/>
    <property type="project" value="InterPro"/>
</dbReference>
<evidence type="ECO:0000256" key="3">
    <source>
        <dbReference type="ARBA" id="ARBA00022729"/>
    </source>
</evidence>
<dbReference type="Proteomes" id="UP000753961">
    <property type="component" value="Unassembled WGS sequence"/>
</dbReference>
<evidence type="ECO:0000313" key="8">
    <source>
        <dbReference type="Proteomes" id="UP000753961"/>
    </source>
</evidence>
<keyword evidence="4" id="KW-0472">Membrane</keyword>
<keyword evidence="5" id="KW-0998">Cell outer membrane</keyword>
<name>A0A953HWM3_9BACT</name>
<feature type="domain" description="Bacterial surface antigen (D15)" evidence="6">
    <location>
        <begin position="572"/>
        <end position="744"/>
    </location>
</feature>
<evidence type="ECO:0000313" key="7">
    <source>
        <dbReference type="EMBL" id="MBY5957122.1"/>
    </source>
</evidence>
<accession>A0A953HWM3</accession>
<dbReference type="Gene3D" id="2.40.160.50">
    <property type="entry name" value="membrane protein fhac: a member of the omp85/tpsb transporter family"/>
    <property type="match status" value="1"/>
</dbReference>
<organism evidence="7 8">
    <name type="scientific">Membranihabitans marinus</name>
    <dbReference type="NCBI Taxonomy" id="1227546"/>
    <lineage>
        <taxon>Bacteria</taxon>
        <taxon>Pseudomonadati</taxon>
        <taxon>Bacteroidota</taxon>
        <taxon>Saprospiria</taxon>
        <taxon>Saprospirales</taxon>
        <taxon>Saprospiraceae</taxon>
        <taxon>Membranihabitans</taxon>
    </lineage>
</organism>
<keyword evidence="8" id="KW-1185">Reference proteome</keyword>
<dbReference type="EMBL" id="JAHVHU010000004">
    <property type="protein sequence ID" value="MBY5957122.1"/>
    <property type="molecule type" value="Genomic_DNA"/>
</dbReference>
<evidence type="ECO:0000256" key="2">
    <source>
        <dbReference type="ARBA" id="ARBA00022692"/>
    </source>
</evidence>
<dbReference type="InterPro" id="IPR000184">
    <property type="entry name" value="Bac_surfAg_D15"/>
</dbReference>
<protein>
    <submittedName>
        <fullName evidence="7">BamA/TamA family outer membrane protein</fullName>
    </submittedName>
</protein>